<dbReference type="RefSeq" id="WP_130841071.1">
    <property type="nucleotide sequence ID" value="NZ_SIJL01000004.1"/>
</dbReference>
<name>A0A4Q9B5B6_9DEIN</name>
<dbReference type="EMBL" id="SIJL01000004">
    <property type="protein sequence ID" value="TBH21061.1"/>
    <property type="molecule type" value="Genomic_DNA"/>
</dbReference>
<sequence>MTRRGAGRLVPLFLYLLLTLTASTGVALQLYLMQAQNPGLRLDVCQNGEREVGHSLLCGLQVAPGLPVVEEPAAPTPLPAFGGRPASRPGHPAPTPSTTAPRAPPFAA</sequence>
<evidence type="ECO:0000256" key="1">
    <source>
        <dbReference type="SAM" id="MobiDB-lite"/>
    </source>
</evidence>
<organism evidence="2 3">
    <name type="scientific">Thermus thermamylovorans</name>
    <dbReference type="NCBI Taxonomy" id="2509362"/>
    <lineage>
        <taxon>Bacteria</taxon>
        <taxon>Thermotogati</taxon>
        <taxon>Deinococcota</taxon>
        <taxon>Deinococci</taxon>
        <taxon>Thermales</taxon>
        <taxon>Thermaceae</taxon>
        <taxon>Thermus</taxon>
    </lineage>
</organism>
<evidence type="ECO:0000313" key="3">
    <source>
        <dbReference type="Proteomes" id="UP000292858"/>
    </source>
</evidence>
<protein>
    <submittedName>
        <fullName evidence="2">Uncharacterized protein</fullName>
    </submittedName>
</protein>
<feature type="region of interest" description="Disordered" evidence="1">
    <location>
        <begin position="71"/>
        <end position="108"/>
    </location>
</feature>
<dbReference type="OrthoDB" id="32938at2"/>
<comment type="caution">
    <text evidence="2">The sequence shown here is derived from an EMBL/GenBank/DDBJ whole genome shotgun (WGS) entry which is preliminary data.</text>
</comment>
<evidence type="ECO:0000313" key="2">
    <source>
        <dbReference type="EMBL" id="TBH21061.1"/>
    </source>
</evidence>
<dbReference type="AlphaFoldDB" id="A0A4Q9B5B6"/>
<keyword evidence="3" id="KW-1185">Reference proteome</keyword>
<reference evidence="2 3" key="1">
    <citation type="submission" date="2019-02" db="EMBL/GenBank/DDBJ databases">
        <title>Thermus sp. a novel from hot spring.</title>
        <authorList>
            <person name="Zhao Z."/>
        </authorList>
    </citation>
    <scope>NUCLEOTIDE SEQUENCE [LARGE SCALE GENOMIC DNA]</scope>
    <source>
        <strain evidence="2 3">CFH 72773T</strain>
    </source>
</reference>
<accession>A0A4Q9B5B6</accession>
<dbReference type="Proteomes" id="UP000292858">
    <property type="component" value="Unassembled WGS sequence"/>
</dbReference>
<gene>
    <name evidence="2" type="ORF">ETP66_04620</name>
</gene>
<proteinExistence type="predicted"/>